<sequence>MKSKFANGPSLKDFLDQSDMSFEELPESEKLQKGDTRLRLPRWLKTDIPTGGSYAKITKELRSLQLHTVCEQARCPNIGECWGGGLDNIATATIM</sequence>
<dbReference type="GO" id="GO:0016740">
    <property type="term" value="F:transferase activity"/>
    <property type="evidence" value="ECO:0007669"/>
    <property type="project" value="UniProtKB-KW"/>
</dbReference>
<keyword evidence="3" id="KW-0411">Iron-sulfur</keyword>
<dbReference type="PANTHER" id="PTHR10949">
    <property type="entry name" value="LIPOYL SYNTHASE"/>
    <property type="match status" value="1"/>
</dbReference>
<dbReference type="AlphaFoldDB" id="A0ABD2PQE9"/>
<feature type="non-terminal residue" evidence="6">
    <location>
        <position position="95"/>
    </location>
</feature>
<evidence type="ECO:0000313" key="6">
    <source>
        <dbReference type="EMBL" id="KAL3309728.1"/>
    </source>
</evidence>
<keyword evidence="3" id="KW-0479">Metal-binding</keyword>
<accession>A0ABD2PQE9</accession>
<feature type="domain" description="Lipoyl synthase N-terminal" evidence="5">
    <location>
        <begin position="2"/>
        <end position="75"/>
    </location>
</feature>
<gene>
    <name evidence="6" type="ORF">Ciccas_011719</name>
</gene>
<organism evidence="6 7">
    <name type="scientific">Cichlidogyrus casuarinus</name>
    <dbReference type="NCBI Taxonomy" id="1844966"/>
    <lineage>
        <taxon>Eukaryota</taxon>
        <taxon>Metazoa</taxon>
        <taxon>Spiralia</taxon>
        <taxon>Lophotrochozoa</taxon>
        <taxon>Platyhelminthes</taxon>
        <taxon>Monogenea</taxon>
        <taxon>Monopisthocotylea</taxon>
        <taxon>Dactylogyridea</taxon>
        <taxon>Ancyrocephalidae</taxon>
        <taxon>Cichlidogyrus</taxon>
    </lineage>
</organism>
<keyword evidence="7" id="KW-1185">Reference proteome</keyword>
<evidence type="ECO:0000256" key="1">
    <source>
        <dbReference type="ARBA" id="ARBA00001966"/>
    </source>
</evidence>
<comment type="subcellular location">
    <subcellularLocation>
        <location evidence="2">Mitochondrion</location>
    </subcellularLocation>
</comment>
<keyword evidence="3" id="KW-0004">4Fe-4S</keyword>
<proteinExistence type="predicted"/>
<keyword evidence="3" id="KW-0408">Iron</keyword>
<evidence type="ECO:0000259" key="5">
    <source>
        <dbReference type="Pfam" id="PF16881"/>
    </source>
</evidence>
<dbReference type="GO" id="GO:0005739">
    <property type="term" value="C:mitochondrion"/>
    <property type="evidence" value="ECO:0007669"/>
    <property type="project" value="UniProtKB-SubCell"/>
</dbReference>
<dbReference type="InterPro" id="IPR003698">
    <property type="entry name" value="Lipoyl_synth"/>
</dbReference>
<dbReference type="PANTHER" id="PTHR10949:SF0">
    <property type="entry name" value="LIPOYL SYNTHASE, MITOCHONDRIAL"/>
    <property type="match status" value="1"/>
</dbReference>
<dbReference type="Proteomes" id="UP001626550">
    <property type="component" value="Unassembled WGS sequence"/>
</dbReference>
<evidence type="ECO:0000256" key="3">
    <source>
        <dbReference type="ARBA" id="ARBA00022485"/>
    </source>
</evidence>
<dbReference type="EMBL" id="JBJKFK010003605">
    <property type="protein sequence ID" value="KAL3309728.1"/>
    <property type="molecule type" value="Genomic_DNA"/>
</dbReference>
<protein>
    <recommendedName>
        <fullName evidence="5">Lipoyl synthase N-terminal domain-containing protein</fullName>
    </recommendedName>
</protein>
<reference evidence="6 7" key="1">
    <citation type="submission" date="2024-11" db="EMBL/GenBank/DDBJ databases">
        <title>Adaptive evolution of stress response genes in parasites aligns with host niche diversity.</title>
        <authorList>
            <person name="Hahn C."/>
            <person name="Resl P."/>
        </authorList>
    </citation>
    <scope>NUCLEOTIDE SEQUENCE [LARGE SCALE GENOMIC DNA]</scope>
    <source>
        <strain evidence="6">EGGRZ-B1_66</strain>
        <tissue evidence="6">Body</tissue>
    </source>
</reference>
<dbReference type="Pfam" id="PF16881">
    <property type="entry name" value="LIAS_N"/>
    <property type="match status" value="1"/>
</dbReference>
<dbReference type="GO" id="GO:0051539">
    <property type="term" value="F:4 iron, 4 sulfur cluster binding"/>
    <property type="evidence" value="ECO:0007669"/>
    <property type="project" value="UniProtKB-KW"/>
</dbReference>
<dbReference type="InterPro" id="IPR031691">
    <property type="entry name" value="LIAS_N"/>
</dbReference>
<evidence type="ECO:0000256" key="4">
    <source>
        <dbReference type="SAM" id="MobiDB-lite"/>
    </source>
</evidence>
<evidence type="ECO:0000256" key="2">
    <source>
        <dbReference type="ARBA" id="ARBA00004173"/>
    </source>
</evidence>
<comment type="caution">
    <text evidence="6">The sequence shown here is derived from an EMBL/GenBank/DDBJ whole genome shotgun (WGS) entry which is preliminary data.</text>
</comment>
<name>A0ABD2PQE9_9PLAT</name>
<comment type="cofactor">
    <cofactor evidence="1">
        <name>[4Fe-4S] cluster</name>
        <dbReference type="ChEBI" id="CHEBI:49883"/>
    </cofactor>
</comment>
<feature type="region of interest" description="Disordered" evidence="4">
    <location>
        <begin position="1"/>
        <end position="31"/>
    </location>
</feature>
<evidence type="ECO:0000313" key="7">
    <source>
        <dbReference type="Proteomes" id="UP001626550"/>
    </source>
</evidence>